<dbReference type="RefSeq" id="WP_349152443.1">
    <property type="nucleotide sequence ID" value="NZ_JBBMEO010000014.1"/>
</dbReference>
<name>A0ABV1AX36_9FIRM</name>
<gene>
    <name evidence="1" type="ORF">WMO44_09650</name>
</gene>
<accession>A0ABV1AX36</accession>
<proteinExistence type="predicted"/>
<keyword evidence="2" id="KW-1185">Reference proteome</keyword>
<protein>
    <submittedName>
        <fullName evidence="1">Uncharacterized protein</fullName>
    </submittedName>
</protein>
<organism evidence="1 2">
    <name type="scientific">Faecalibacterium tardum</name>
    <dbReference type="NCBI Taxonomy" id="3133156"/>
    <lineage>
        <taxon>Bacteria</taxon>
        <taxon>Bacillati</taxon>
        <taxon>Bacillota</taxon>
        <taxon>Clostridia</taxon>
        <taxon>Eubacteriales</taxon>
        <taxon>Oscillospiraceae</taxon>
        <taxon>Faecalibacterium</taxon>
    </lineage>
</organism>
<reference evidence="1 2" key="1">
    <citation type="submission" date="2024-03" db="EMBL/GenBank/DDBJ databases">
        <title>Human intestinal bacterial collection.</title>
        <authorList>
            <person name="Pauvert C."/>
            <person name="Hitch T.C.A."/>
            <person name="Clavel T."/>
        </authorList>
    </citation>
    <scope>NUCLEOTIDE SEQUENCE [LARGE SCALE GENOMIC DNA]</scope>
    <source>
        <strain evidence="1 2">CLA-AA-H175</strain>
    </source>
</reference>
<evidence type="ECO:0000313" key="2">
    <source>
        <dbReference type="Proteomes" id="UP001457197"/>
    </source>
</evidence>
<comment type="caution">
    <text evidence="1">The sequence shown here is derived from an EMBL/GenBank/DDBJ whole genome shotgun (WGS) entry which is preliminary data.</text>
</comment>
<dbReference type="Proteomes" id="UP001457197">
    <property type="component" value="Unassembled WGS sequence"/>
</dbReference>
<evidence type="ECO:0000313" key="1">
    <source>
        <dbReference type="EMBL" id="MEQ2362402.1"/>
    </source>
</evidence>
<dbReference type="EMBL" id="JBBMEO010000014">
    <property type="protein sequence ID" value="MEQ2362402.1"/>
    <property type="molecule type" value="Genomic_DNA"/>
</dbReference>
<sequence length="69" mass="7921">MDVEKMTITLDTEDMRTVLASVGFVVCDWAEKARDEKAGKAAHESAVRNVKMWEAIYQNILRQMKEQGF</sequence>